<dbReference type="Proteomes" id="UP000308600">
    <property type="component" value="Unassembled WGS sequence"/>
</dbReference>
<reference evidence="1 2" key="1">
    <citation type="journal article" date="2019" name="Nat. Ecol. Evol.">
        <title>Megaphylogeny resolves global patterns of mushroom evolution.</title>
        <authorList>
            <person name="Varga T."/>
            <person name="Krizsan K."/>
            <person name="Foldi C."/>
            <person name="Dima B."/>
            <person name="Sanchez-Garcia M."/>
            <person name="Sanchez-Ramirez S."/>
            <person name="Szollosi G.J."/>
            <person name="Szarkandi J.G."/>
            <person name="Papp V."/>
            <person name="Albert L."/>
            <person name="Andreopoulos W."/>
            <person name="Angelini C."/>
            <person name="Antonin V."/>
            <person name="Barry K.W."/>
            <person name="Bougher N.L."/>
            <person name="Buchanan P."/>
            <person name="Buyck B."/>
            <person name="Bense V."/>
            <person name="Catcheside P."/>
            <person name="Chovatia M."/>
            <person name="Cooper J."/>
            <person name="Damon W."/>
            <person name="Desjardin D."/>
            <person name="Finy P."/>
            <person name="Geml J."/>
            <person name="Haridas S."/>
            <person name="Hughes K."/>
            <person name="Justo A."/>
            <person name="Karasinski D."/>
            <person name="Kautmanova I."/>
            <person name="Kiss B."/>
            <person name="Kocsube S."/>
            <person name="Kotiranta H."/>
            <person name="LaButti K.M."/>
            <person name="Lechner B.E."/>
            <person name="Liimatainen K."/>
            <person name="Lipzen A."/>
            <person name="Lukacs Z."/>
            <person name="Mihaltcheva S."/>
            <person name="Morgado L.N."/>
            <person name="Niskanen T."/>
            <person name="Noordeloos M.E."/>
            <person name="Ohm R.A."/>
            <person name="Ortiz-Santana B."/>
            <person name="Ovrebo C."/>
            <person name="Racz N."/>
            <person name="Riley R."/>
            <person name="Savchenko A."/>
            <person name="Shiryaev A."/>
            <person name="Soop K."/>
            <person name="Spirin V."/>
            <person name="Szebenyi C."/>
            <person name="Tomsovsky M."/>
            <person name="Tulloss R.E."/>
            <person name="Uehling J."/>
            <person name="Grigoriev I.V."/>
            <person name="Vagvolgyi C."/>
            <person name="Papp T."/>
            <person name="Martin F.M."/>
            <person name="Miettinen O."/>
            <person name="Hibbett D.S."/>
            <person name="Nagy L.G."/>
        </authorList>
    </citation>
    <scope>NUCLEOTIDE SEQUENCE [LARGE SCALE GENOMIC DNA]</scope>
    <source>
        <strain evidence="1 2">NL-1719</strain>
    </source>
</reference>
<proteinExistence type="predicted"/>
<evidence type="ECO:0000313" key="1">
    <source>
        <dbReference type="EMBL" id="TFK69054.1"/>
    </source>
</evidence>
<organism evidence="1 2">
    <name type="scientific">Pluteus cervinus</name>
    <dbReference type="NCBI Taxonomy" id="181527"/>
    <lineage>
        <taxon>Eukaryota</taxon>
        <taxon>Fungi</taxon>
        <taxon>Dikarya</taxon>
        <taxon>Basidiomycota</taxon>
        <taxon>Agaricomycotina</taxon>
        <taxon>Agaricomycetes</taxon>
        <taxon>Agaricomycetidae</taxon>
        <taxon>Agaricales</taxon>
        <taxon>Pluteineae</taxon>
        <taxon>Pluteaceae</taxon>
        <taxon>Pluteus</taxon>
    </lineage>
</organism>
<gene>
    <name evidence="1" type="ORF">BDN72DRAFT_878667</name>
</gene>
<dbReference type="EMBL" id="ML208338">
    <property type="protein sequence ID" value="TFK69054.1"/>
    <property type="molecule type" value="Genomic_DNA"/>
</dbReference>
<accession>A0ACD3ATT8</accession>
<name>A0ACD3ATT8_9AGAR</name>
<evidence type="ECO:0000313" key="2">
    <source>
        <dbReference type="Proteomes" id="UP000308600"/>
    </source>
</evidence>
<sequence>MPLSTSLNDLPVELLDKIVELVHRPELLALCATSRRLNPVAMRWLYYAIMIRTAEQALSCCTTIIKQPVAAQALRRWSIDLRGQDLFGPFWTLLARAIWSVTGLVVLDLSFAPAVFELGLLDSCILPQLRQCRLPYNSSIAPFLNNHVTLENLIIHPPAALTSNRSFIPAPLPLIEMPNMAGFIGPATMAASLVPNSVVKSLTIFWEASAAESANDIARCFSQAFPTLKSMENFIVDWDSRILEAIMVHCTPLEKLGFHNANPSVTWRSIEEFLELVEGSLPTFHSLHSLSITFLDNSFHYDFEDVEIEYQTVARWGAMLPNLRSCVLPSGTVWTRMPFNTWLPDRGGDPHLASLKAEWFIETLSGLRFPREMYTGVLNTTERLMEFRNIMAENSSIQKVWNYLEVAMARAVQQAGTRREVEV</sequence>
<protein>
    <submittedName>
        <fullName evidence="1">Uncharacterized protein</fullName>
    </submittedName>
</protein>
<keyword evidence="2" id="KW-1185">Reference proteome</keyword>